<dbReference type="GO" id="GO:0046654">
    <property type="term" value="P:tetrahydrofolate biosynthetic process"/>
    <property type="evidence" value="ECO:0007669"/>
    <property type="project" value="UniProtKB-UniRule"/>
</dbReference>
<dbReference type="PANTHER" id="PTHR11109:SF7">
    <property type="entry name" value="GTP CYCLOHYDROLASE 1"/>
    <property type="match status" value="1"/>
</dbReference>
<keyword evidence="4 6" id="KW-0378">Hydrolase</keyword>
<dbReference type="Pfam" id="PF01227">
    <property type="entry name" value="GTP_cyclohydroI"/>
    <property type="match status" value="1"/>
</dbReference>
<evidence type="ECO:0000259" key="7">
    <source>
        <dbReference type="Pfam" id="PF01227"/>
    </source>
</evidence>
<evidence type="ECO:0000256" key="2">
    <source>
        <dbReference type="ARBA" id="ARBA00005080"/>
    </source>
</evidence>
<comment type="similarity">
    <text evidence="6">Belongs to the GTP cyclohydrolase I family.</text>
</comment>
<keyword evidence="6" id="KW-0547">Nucleotide-binding</keyword>
<dbReference type="GO" id="GO:0008270">
    <property type="term" value="F:zinc ion binding"/>
    <property type="evidence" value="ECO:0007669"/>
    <property type="project" value="UniProtKB-UniRule"/>
</dbReference>
<dbReference type="InterPro" id="IPR020602">
    <property type="entry name" value="GTP_CycHdrlase_I_dom"/>
</dbReference>
<feature type="binding site" evidence="6">
    <location>
        <position position="78"/>
    </location>
    <ligand>
        <name>Zn(2+)</name>
        <dbReference type="ChEBI" id="CHEBI:29105"/>
    </ligand>
</feature>
<dbReference type="GO" id="GO:0003934">
    <property type="term" value="F:GTP cyclohydrolase I activity"/>
    <property type="evidence" value="ECO:0007669"/>
    <property type="project" value="UniProtKB-UniRule"/>
</dbReference>
<dbReference type="PROSITE" id="PS00859">
    <property type="entry name" value="GTP_CYCLOHYDROL_1_1"/>
    <property type="match status" value="1"/>
</dbReference>
<keyword evidence="6" id="KW-0479">Metal-binding</keyword>
<comment type="catalytic activity">
    <reaction evidence="1 6">
        <text>GTP + H2O = 7,8-dihydroneopterin 3'-triphosphate + formate + H(+)</text>
        <dbReference type="Rhea" id="RHEA:17473"/>
        <dbReference type="ChEBI" id="CHEBI:15377"/>
        <dbReference type="ChEBI" id="CHEBI:15378"/>
        <dbReference type="ChEBI" id="CHEBI:15740"/>
        <dbReference type="ChEBI" id="CHEBI:37565"/>
        <dbReference type="ChEBI" id="CHEBI:58462"/>
        <dbReference type="EC" id="3.5.4.16"/>
    </reaction>
</comment>
<dbReference type="PATRIC" id="fig|883081.3.peg.1535"/>
<keyword evidence="5 6" id="KW-0342">GTP-binding</keyword>
<dbReference type="UniPathway" id="UPA00848">
    <property type="reaction ID" value="UER00151"/>
</dbReference>
<protein>
    <recommendedName>
        <fullName evidence="6">GTP cyclohydrolase 1</fullName>
        <ecNumber evidence="6">3.5.4.16</ecNumber>
    </recommendedName>
    <alternativeName>
        <fullName evidence="6">GTP cyclohydrolase I</fullName>
        <shortName evidence="6">GTP-CH-I</shortName>
    </alternativeName>
</protein>
<evidence type="ECO:0000313" key="8">
    <source>
        <dbReference type="EMBL" id="EKU92927.1"/>
    </source>
</evidence>
<dbReference type="STRING" id="883081.HMPREF9698_01530"/>
<dbReference type="EMBL" id="AGXA01000031">
    <property type="protein sequence ID" value="EKU92927.1"/>
    <property type="molecule type" value="Genomic_DNA"/>
</dbReference>
<dbReference type="FunFam" id="1.10.286.10:FF:000001">
    <property type="entry name" value="GTP cyclohydrolase 1"/>
    <property type="match status" value="1"/>
</dbReference>
<feature type="domain" description="GTP cyclohydrolase I" evidence="7">
    <location>
        <begin position="7"/>
        <end position="183"/>
    </location>
</feature>
<evidence type="ECO:0000313" key="9">
    <source>
        <dbReference type="Proteomes" id="UP000009875"/>
    </source>
</evidence>
<evidence type="ECO:0000256" key="1">
    <source>
        <dbReference type="ARBA" id="ARBA00001052"/>
    </source>
</evidence>
<dbReference type="GO" id="GO:0006730">
    <property type="term" value="P:one-carbon metabolic process"/>
    <property type="evidence" value="ECO:0007669"/>
    <property type="project" value="UniProtKB-UniRule"/>
</dbReference>
<dbReference type="InterPro" id="IPR018234">
    <property type="entry name" value="GTP_CycHdrlase_I_CS"/>
</dbReference>
<feature type="binding site" evidence="6">
    <location>
        <position position="75"/>
    </location>
    <ligand>
        <name>Zn(2+)</name>
        <dbReference type="ChEBI" id="CHEBI:29105"/>
    </ligand>
</feature>
<accession>K9EPW4</accession>
<dbReference type="InterPro" id="IPR043134">
    <property type="entry name" value="GTP-CH-I_N"/>
</dbReference>
<dbReference type="InterPro" id="IPR001474">
    <property type="entry name" value="GTP_CycHdrlase_I"/>
</dbReference>
<evidence type="ECO:0000256" key="3">
    <source>
        <dbReference type="ARBA" id="ARBA00022563"/>
    </source>
</evidence>
<dbReference type="NCBIfam" id="NF006825">
    <property type="entry name" value="PRK09347.1-2"/>
    <property type="match status" value="1"/>
</dbReference>
<comment type="pathway">
    <text evidence="2 6">Cofactor biosynthesis; 7,8-dihydroneopterin triphosphate biosynthesis; 7,8-dihydroneopterin triphosphate from GTP: step 1/1.</text>
</comment>
<keyword evidence="3 6" id="KW-0554">One-carbon metabolism</keyword>
<dbReference type="PANTHER" id="PTHR11109">
    <property type="entry name" value="GTP CYCLOHYDROLASE I"/>
    <property type="match status" value="1"/>
</dbReference>
<proteinExistence type="inferred from homology"/>
<dbReference type="HOGENOM" id="CLU_049768_3_3_9"/>
<keyword evidence="9" id="KW-1185">Reference proteome</keyword>
<dbReference type="Gene3D" id="3.30.1130.10">
    <property type="match status" value="1"/>
</dbReference>
<organism evidence="8 9">
    <name type="scientific">Alloiococcus otitis ATCC 51267</name>
    <dbReference type="NCBI Taxonomy" id="883081"/>
    <lineage>
        <taxon>Bacteria</taxon>
        <taxon>Bacillati</taxon>
        <taxon>Bacillota</taxon>
        <taxon>Bacilli</taxon>
        <taxon>Lactobacillales</taxon>
        <taxon>Carnobacteriaceae</taxon>
        <taxon>Alloiococcus</taxon>
    </lineage>
</organism>
<dbReference type="GO" id="GO:0005525">
    <property type="term" value="F:GTP binding"/>
    <property type="evidence" value="ECO:0007669"/>
    <property type="project" value="UniProtKB-KW"/>
</dbReference>
<evidence type="ECO:0000256" key="6">
    <source>
        <dbReference type="HAMAP-Rule" id="MF_00223"/>
    </source>
</evidence>
<dbReference type="NCBIfam" id="TIGR00063">
    <property type="entry name" value="folE"/>
    <property type="match status" value="1"/>
</dbReference>
<dbReference type="EC" id="3.5.4.16" evidence="6"/>
<dbReference type="HAMAP" id="MF_00223">
    <property type="entry name" value="FolE"/>
    <property type="match status" value="1"/>
</dbReference>
<evidence type="ECO:0000256" key="5">
    <source>
        <dbReference type="ARBA" id="ARBA00023134"/>
    </source>
</evidence>
<dbReference type="FunFam" id="3.30.1130.10:FF:000001">
    <property type="entry name" value="GTP cyclohydrolase 1"/>
    <property type="match status" value="1"/>
</dbReference>
<gene>
    <name evidence="6" type="primary">folE</name>
    <name evidence="8" type="ORF">HMPREF9698_01530</name>
</gene>
<comment type="subunit">
    <text evidence="6">Homopolymer.</text>
</comment>
<dbReference type="NCBIfam" id="NF006826">
    <property type="entry name" value="PRK09347.1-3"/>
    <property type="match status" value="1"/>
</dbReference>
<evidence type="ECO:0000256" key="4">
    <source>
        <dbReference type="ARBA" id="ARBA00022801"/>
    </source>
</evidence>
<dbReference type="OrthoDB" id="9801207at2"/>
<feature type="binding site" evidence="6">
    <location>
        <position position="147"/>
    </location>
    <ligand>
        <name>Zn(2+)</name>
        <dbReference type="ChEBI" id="CHEBI:29105"/>
    </ligand>
</feature>
<keyword evidence="6" id="KW-0862">Zinc</keyword>
<dbReference type="AlphaFoldDB" id="K9EPW4"/>
<dbReference type="GO" id="GO:0005737">
    <property type="term" value="C:cytoplasm"/>
    <property type="evidence" value="ECO:0007669"/>
    <property type="project" value="TreeGrafter"/>
</dbReference>
<dbReference type="eggNOG" id="COG0302">
    <property type="taxonomic scope" value="Bacteria"/>
</dbReference>
<comment type="caution">
    <text evidence="8">The sequence shown here is derived from an EMBL/GenBank/DDBJ whole genome shotgun (WGS) entry which is preliminary data.</text>
</comment>
<dbReference type="Proteomes" id="UP000009875">
    <property type="component" value="Unassembled WGS sequence"/>
</dbReference>
<dbReference type="Gene3D" id="1.10.286.10">
    <property type="match status" value="1"/>
</dbReference>
<dbReference type="SUPFAM" id="SSF55620">
    <property type="entry name" value="Tetrahydrobiopterin biosynthesis enzymes-like"/>
    <property type="match status" value="1"/>
</dbReference>
<name>K9EPW4_9LACT</name>
<reference evidence="8 9" key="1">
    <citation type="submission" date="2012-09" db="EMBL/GenBank/DDBJ databases">
        <title>The Genome Sequence of Alloiococcus otitis ATCC 51267.</title>
        <authorList>
            <consortium name="The Broad Institute Genome Sequencing Platform"/>
            <person name="Earl A."/>
            <person name="Ward D."/>
            <person name="Feldgarden M."/>
            <person name="Gevers D."/>
            <person name="Huys G."/>
            <person name="Walker B."/>
            <person name="Young S.K."/>
            <person name="Zeng Q."/>
            <person name="Gargeya S."/>
            <person name="Fitzgerald M."/>
            <person name="Haas B."/>
            <person name="Abouelleil A."/>
            <person name="Alvarado L."/>
            <person name="Arachchi H.M."/>
            <person name="Berlin A.M."/>
            <person name="Chapman S.B."/>
            <person name="Goldberg J."/>
            <person name="Griggs A."/>
            <person name="Gujja S."/>
            <person name="Hansen M."/>
            <person name="Howarth C."/>
            <person name="Imamovic A."/>
            <person name="Larimer J."/>
            <person name="McCowen C."/>
            <person name="Montmayeur A."/>
            <person name="Murphy C."/>
            <person name="Neiman D."/>
            <person name="Pearson M."/>
            <person name="Priest M."/>
            <person name="Roberts A."/>
            <person name="Saif S."/>
            <person name="Shea T."/>
            <person name="Sisk P."/>
            <person name="Sykes S."/>
            <person name="Wortman J."/>
            <person name="Nusbaum C."/>
            <person name="Birren B."/>
        </authorList>
    </citation>
    <scope>NUCLEOTIDE SEQUENCE [LARGE SCALE GENOMIC DNA]</scope>
    <source>
        <strain evidence="8 9">ATCC 51267</strain>
    </source>
</reference>
<dbReference type="InterPro" id="IPR043133">
    <property type="entry name" value="GTP-CH-I_C/QueF"/>
</dbReference>
<sequence>MVDYQRIEKAVEEILRAVGEDPGREGLLETPKRVAKMYAERFAGLEKDPAVHTQKYFHEDNELVLVKDIEFDSTCEHHLLPIIGKAHVAYKPKDGRVIGLSKLARILEDVTKRPQLQERITNQVADVIMDNLEPEGVFVVVEGEHMCMSIRGIKKRGSITVTKAERGVFRQDKELKKEVLDMIKE</sequence>
<dbReference type="RefSeq" id="WP_003779063.1">
    <property type="nucleotide sequence ID" value="NZ_JH992962.1"/>
</dbReference>
<dbReference type="GO" id="GO:0006729">
    <property type="term" value="P:tetrahydrobiopterin biosynthetic process"/>
    <property type="evidence" value="ECO:0007669"/>
    <property type="project" value="TreeGrafter"/>
</dbReference>